<dbReference type="OrthoDB" id="1274969at2"/>
<organism evidence="3 5">
    <name type="scientific">Chryseobacterium indoltheticum</name>
    <dbReference type="NCBI Taxonomy" id="254"/>
    <lineage>
        <taxon>Bacteria</taxon>
        <taxon>Pseudomonadati</taxon>
        <taxon>Bacteroidota</taxon>
        <taxon>Flavobacteriia</taxon>
        <taxon>Flavobacteriales</taxon>
        <taxon>Weeksellaceae</taxon>
        <taxon>Chryseobacterium group</taxon>
        <taxon>Chryseobacterium</taxon>
    </lineage>
</organism>
<dbReference type="GeneID" id="303673505"/>
<dbReference type="AlphaFoldDB" id="A0A381FAR2"/>
<dbReference type="KEGG" id="cil:EG358_07325"/>
<evidence type="ECO:0000313" key="5">
    <source>
        <dbReference type="Proteomes" id="UP000255231"/>
    </source>
</evidence>
<feature type="coiled-coil region" evidence="1">
    <location>
        <begin position="126"/>
        <end position="160"/>
    </location>
</feature>
<proteinExistence type="predicted"/>
<reference evidence="3 5" key="2">
    <citation type="submission" date="2018-06" db="EMBL/GenBank/DDBJ databases">
        <authorList>
            <consortium name="Pathogen Informatics"/>
            <person name="Doyle S."/>
        </authorList>
    </citation>
    <scope>NUCLEOTIDE SEQUENCE [LARGE SCALE GENOMIC DNA]</scope>
    <source>
        <strain evidence="3 5">NCTC13560</strain>
    </source>
</reference>
<protein>
    <submittedName>
        <fullName evidence="3">Uncharacterized protein</fullName>
    </submittedName>
</protein>
<accession>A0A381FAR2</accession>
<gene>
    <name evidence="3" type="ORF">NCTC13560_02075</name>
    <name evidence="2" type="ORF">SAMN05421682_11576</name>
</gene>
<evidence type="ECO:0000256" key="1">
    <source>
        <dbReference type="SAM" id="Coils"/>
    </source>
</evidence>
<keyword evidence="1" id="KW-0175">Coiled coil</keyword>
<evidence type="ECO:0000313" key="2">
    <source>
        <dbReference type="EMBL" id="SIR23872.1"/>
    </source>
</evidence>
<dbReference type="Proteomes" id="UP000185725">
    <property type="component" value="Unassembled WGS sequence"/>
</dbReference>
<dbReference type="EMBL" id="FTMF01000015">
    <property type="protein sequence ID" value="SIR23872.1"/>
    <property type="molecule type" value="Genomic_DNA"/>
</dbReference>
<dbReference type="EMBL" id="UFVS01000001">
    <property type="protein sequence ID" value="SUX43544.1"/>
    <property type="molecule type" value="Genomic_DNA"/>
</dbReference>
<reference evidence="2 4" key="1">
    <citation type="submission" date="2017-01" db="EMBL/GenBank/DDBJ databases">
        <authorList>
            <person name="Varghese N."/>
            <person name="Submissions S."/>
        </authorList>
    </citation>
    <scope>NUCLEOTIDE SEQUENCE [LARGE SCALE GENOMIC DNA]</scope>
    <source>
        <strain evidence="2 4">ATCC 27950</strain>
    </source>
</reference>
<evidence type="ECO:0000313" key="4">
    <source>
        <dbReference type="Proteomes" id="UP000185725"/>
    </source>
</evidence>
<dbReference type="Proteomes" id="UP000255231">
    <property type="component" value="Unassembled WGS sequence"/>
</dbReference>
<sequence length="213" mass="24917">MNNIKIYQDSKELPFWNYKRIIQTGDFLYMIKSYESGDEIEVDKKFLEEQFNKVVEDYVISINTKNEEISDYGKYASASNEINKLSLIIDIISTKQIANAIRESINWKVDNSDIKDLLSDVKVEKSDDLEIQKQKLLSKIEKYNNDILQIKSRLEKKEKSNEEVDIDEQFISVCIGLELHPDENRISLYQYGIMVKSLIKKVESLNKAHNHGR</sequence>
<keyword evidence="4" id="KW-1185">Reference proteome</keyword>
<name>A0A381FAR2_9FLAO</name>
<dbReference type="RefSeq" id="WP_076562333.1">
    <property type="nucleotide sequence ID" value="NZ_CP033929.1"/>
</dbReference>
<evidence type="ECO:0000313" key="3">
    <source>
        <dbReference type="EMBL" id="SUX43544.1"/>
    </source>
</evidence>